<dbReference type="Pfam" id="PF07336">
    <property type="entry name" value="ABATE"/>
    <property type="match status" value="1"/>
</dbReference>
<dbReference type="Pfam" id="PF11706">
    <property type="entry name" value="zf-CGNR"/>
    <property type="match status" value="1"/>
</dbReference>
<name>A0ABN2TAM1_9ACTN</name>
<dbReference type="Proteomes" id="UP001501585">
    <property type="component" value="Unassembled WGS sequence"/>
</dbReference>
<organism evidence="2 3">
    <name type="scientific">Nocardiopsis rhodophaea</name>
    <dbReference type="NCBI Taxonomy" id="280238"/>
    <lineage>
        <taxon>Bacteria</taxon>
        <taxon>Bacillati</taxon>
        <taxon>Actinomycetota</taxon>
        <taxon>Actinomycetes</taxon>
        <taxon>Streptosporangiales</taxon>
        <taxon>Nocardiopsidaceae</taxon>
        <taxon>Nocardiopsis</taxon>
    </lineage>
</organism>
<accession>A0ABN2TAM1</accession>
<sequence length="211" mass="23126">MSDLPSYTDAAIRVECPETATVARRNARMTDPGGVDPRPLIGEPLALDLLNTRWFRGTPHDLLESPAGLRIWLTSTGFPHADSGEAAHRAVLTARDAIAGVIATPDAPDAQDALNAVLDRGRLRRALSPSGPVTSPETATPEWAVAWAACENYLSLVERAADRIRRCEGDHCVLYFFDTSRNGTRRWCSMAICGNRAKAQRHYRKGKLPPR</sequence>
<dbReference type="SUPFAM" id="SSF160904">
    <property type="entry name" value="Jann2411-like"/>
    <property type="match status" value="1"/>
</dbReference>
<dbReference type="InterPro" id="IPR021005">
    <property type="entry name" value="Znf_CGNR"/>
</dbReference>
<gene>
    <name evidence="2" type="ORF">GCM10009799_33280</name>
</gene>
<keyword evidence="3" id="KW-1185">Reference proteome</keyword>
<dbReference type="PANTHER" id="PTHR35525">
    <property type="entry name" value="BLL6575 PROTEIN"/>
    <property type="match status" value="1"/>
</dbReference>
<protein>
    <submittedName>
        <fullName evidence="2">CGNR zinc finger domain-containing protein</fullName>
    </submittedName>
</protein>
<dbReference type="InterPro" id="IPR023286">
    <property type="entry name" value="ABATE_dom_sf"/>
</dbReference>
<proteinExistence type="predicted"/>
<comment type="caution">
    <text evidence="2">The sequence shown here is derived from an EMBL/GenBank/DDBJ whole genome shotgun (WGS) entry which is preliminary data.</text>
</comment>
<dbReference type="Gene3D" id="1.10.3300.10">
    <property type="entry name" value="Jann2411-like domain"/>
    <property type="match status" value="1"/>
</dbReference>
<evidence type="ECO:0000313" key="3">
    <source>
        <dbReference type="Proteomes" id="UP001501585"/>
    </source>
</evidence>
<feature type="domain" description="Zinc finger CGNR" evidence="1">
    <location>
        <begin position="163"/>
        <end position="205"/>
    </location>
</feature>
<dbReference type="PANTHER" id="PTHR35525:SF3">
    <property type="entry name" value="BLL6575 PROTEIN"/>
    <property type="match status" value="1"/>
</dbReference>
<dbReference type="EMBL" id="BAAAPC010000014">
    <property type="protein sequence ID" value="GAA2003521.1"/>
    <property type="molecule type" value="Genomic_DNA"/>
</dbReference>
<evidence type="ECO:0000259" key="1">
    <source>
        <dbReference type="Pfam" id="PF11706"/>
    </source>
</evidence>
<reference evidence="3" key="1">
    <citation type="journal article" date="2019" name="Int. J. Syst. Evol. Microbiol.">
        <title>The Global Catalogue of Microorganisms (GCM) 10K type strain sequencing project: providing services to taxonomists for standard genome sequencing and annotation.</title>
        <authorList>
            <consortium name="The Broad Institute Genomics Platform"/>
            <consortium name="The Broad Institute Genome Sequencing Center for Infectious Disease"/>
            <person name="Wu L."/>
            <person name="Ma J."/>
        </authorList>
    </citation>
    <scope>NUCLEOTIDE SEQUENCE [LARGE SCALE GENOMIC DNA]</scope>
    <source>
        <strain evidence="3">JCM 15313</strain>
    </source>
</reference>
<evidence type="ECO:0000313" key="2">
    <source>
        <dbReference type="EMBL" id="GAA2003521.1"/>
    </source>
</evidence>
<dbReference type="InterPro" id="IPR010852">
    <property type="entry name" value="ABATE"/>
</dbReference>